<protein>
    <submittedName>
        <fullName evidence="1">Uncharacterized protein</fullName>
    </submittedName>
</protein>
<reference evidence="1" key="1">
    <citation type="submission" date="2015-12" db="EMBL/GenBank/DDBJ databases">
        <title>Update maize B73 reference genome by single molecule sequencing technologies.</title>
        <authorList>
            <consortium name="Maize Genome Sequencing Project"/>
            <person name="Ware D."/>
        </authorList>
    </citation>
    <scope>NUCLEOTIDE SEQUENCE</scope>
    <source>
        <tissue evidence="1">Seedling</tissue>
    </source>
</reference>
<sequence length="159" mass="16980">MATVPSDAPAEVAELVPTDSSPEPVYGAGHVVEAGARARVPGEAPHGVPVLGRGRHYSRRAGLAASMEGFRLAVTVRKAETKDSSVQTPLCWVRNVVADFDETLVVKFALPSCSLDRTVVAWTVPLAVSSRREERDHRGCVELPTISSTRLVLVQGGVR</sequence>
<dbReference type="STRING" id="4577.A0A1D6PWK1"/>
<gene>
    <name evidence="1" type="ORF">ZEAMMB73_Zm00001d049620</name>
</gene>
<dbReference type="AlphaFoldDB" id="A0A1D6PWK1"/>
<organism evidence="1">
    <name type="scientific">Zea mays</name>
    <name type="common">Maize</name>
    <dbReference type="NCBI Taxonomy" id="4577"/>
    <lineage>
        <taxon>Eukaryota</taxon>
        <taxon>Viridiplantae</taxon>
        <taxon>Streptophyta</taxon>
        <taxon>Embryophyta</taxon>
        <taxon>Tracheophyta</taxon>
        <taxon>Spermatophyta</taxon>
        <taxon>Magnoliopsida</taxon>
        <taxon>Liliopsida</taxon>
        <taxon>Poales</taxon>
        <taxon>Poaceae</taxon>
        <taxon>PACMAD clade</taxon>
        <taxon>Panicoideae</taxon>
        <taxon>Andropogonodae</taxon>
        <taxon>Andropogoneae</taxon>
        <taxon>Tripsacinae</taxon>
        <taxon>Zea</taxon>
    </lineage>
</organism>
<dbReference type="EMBL" id="CM000780">
    <property type="protein sequence ID" value="AQK50926.1"/>
    <property type="molecule type" value="Genomic_DNA"/>
</dbReference>
<name>A0A1D6PWK1_MAIZE</name>
<proteinExistence type="predicted"/>
<dbReference type="InParanoid" id="A0A1D6PWK1"/>
<evidence type="ECO:0000313" key="1">
    <source>
        <dbReference type="EMBL" id="AQK50926.1"/>
    </source>
</evidence>
<accession>A0A1D6PWK1</accession>